<accession>A0AAV5UTW8</accession>
<comment type="caution">
    <text evidence="1">The sequence shown here is derived from an EMBL/GenBank/DDBJ whole genome shotgun (WGS) entry which is preliminary data.</text>
</comment>
<reference evidence="1" key="1">
    <citation type="submission" date="2023-10" db="EMBL/GenBank/DDBJ databases">
        <title>Genome assembly of Pristionchus species.</title>
        <authorList>
            <person name="Yoshida K."/>
            <person name="Sommer R.J."/>
        </authorList>
    </citation>
    <scope>NUCLEOTIDE SEQUENCE</scope>
    <source>
        <strain evidence="1">RS5133</strain>
    </source>
</reference>
<dbReference type="EMBL" id="BTSY01000001">
    <property type="protein sequence ID" value="GMT10541.1"/>
    <property type="molecule type" value="Genomic_DNA"/>
</dbReference>
<evidence type="ECO:0000313" key="2">
    <source>
        <dbReference type="Proteomes" id="UP001432322"/>
    </source>
</evidence>
<proteinExistence type="predicted"/>
<organism evidence="1 2">
    <name type="scientific">Pristionchus fissidentatus</name>
    <dbReference type="NCBI Taxonomy" id="1538716"/>
    <lineage>
        <taxon>Eukaryota</taxon>
        <taxon>Metazoa</taxon>
        <taxon>Ecdysozoa</taxon>
        <taxon>Nematoda</taxon>
        <taxon>Chromadorea</taxon>
        <taxon>Rhabditida</taxon>
        <taxon>Rhabditina</taxon>
        <taxon>Diplogasteromorpha</taxon>
        <taxon>Diplogasteroidea</taxon>
        <taxon>Neodiplogasteridae</taxon>
        <taxon>Pristionchus</taxon>
    </lineage>
</organism>
<evidence type="ECO:0000313" key="1">
    <source>
        <dbReference type="EMBL" id="GMT10541.1"/>
    </source>
</evidence>
<keyword evidence="2" id="KW-1185">Reference proteome</keyword>
<feature type="non-terminal residue" evidence="1">
    <location>
        <position position="1"/>
    </location>
</feature>
<sequence length="89" mass="10428">QIFYDGFSRSGHDCDPSQMWLQIAWKWRIMQDFSEIGSRHTLEHANRMLVKKCLIVAIIDRLRDISFSRSDDSRFHPGALGHFDSFNGQ</sequence>
<name>A0AAV5UTW8_9BILA</name>
<dbReference type="Proteomes" id="UP001432322">
    <property type="component" value="Unassembled WGS sequence"/>
</dbReference>
<gene>
    <name evidence="1" type="ORF">PFISCL1PPCAC_1838</name>
</gene>
<dbReference type="AlphaFoldDB" id="A0AAV5UTW8"/>
<protein>
    <submittedName>
        <fullName evidence="1">Uncharacterized protein</fullName>
    </submittedName>
</protein>